<gene>
    <name evidence="6" type="ORF">BQ4739_LOCUS13021</name>
</gene>
<dbReference type="Proteomes" id="UP000256970">
    <property type="component" value="Unassembled WGS sequence"/>
</dbReference>
<evidence type="ECO:0000256" key="3">
    <source>
        <dbReference type="ARBA" id="ARBA00038050"/>
    </source>
</evidence>
<evidence type="ECO:0000256" key="4">
    <source>
        <dbReference type="ARBA" id="ARBA00048707"/>
    </source>
</evidence>
<evidence type="ECO:0000256" key="2">
    <source>
        <dbReference type="ARBA" id="ARBA00022801"/>
    </source>
</evidence>
<dbReference type="InterPro" id="IPR023476">
    <property type="entry name" value="Pep_tRNA_hydro_II_dom_sf"/>
</dbReference>
<keyword evidence="7" id="KW-1185">Reference proteome</keyword>
<dbReference type="PANTHER" id="PTHR12649:SF11">
    <property type="entry name" value="PEPTIDYL-TRNA HYDROLASE 2, MITOCHONDRIAL"/>
    <property type="match status" value="1"/>
</dbReference>
<dbReference type="Gene3D" id="3.40.1490.10">
    <property type="entry name" value="Bit1"/>
    <property type="match status" value="1"/>
</dbReference>
<feature type="transmembrane region" description="Helical" evidence="5">
    <location>
        <begin position="6"/>
        <end position="29"/>
    </location>
</feature>
<dbReference type="Pfam" id="PF01981">
    <property type="entry name" value="PTH2"/>
    <property type="match status" value="1"/>
</dbReference>
<dbReference type="SUPFAM" id="SSF102462">
    <property type="entry name" value="Peptidyl-tRNA hydrolase II"/>
    <property type="match status" value="1"/>
</dbReference>
<accession>A0A383W6X4</accession>
<dbReference type="STRING" id="3088.A0A383W6X4"/>
<evidence type="ECO:0000256" key="1">
    <source>
        <dbReference type="ARBA" id="ARBA00013260"/>
    </source>
</evidence>
<comment type="catalytic activity">
    <reaction evidence="4">
        <text>an N-acyl-L-alpha-aminoacyl-tRNA + H2O = an N-acyl-L-amino acid + a tRNA + H(+)</text>
        <dbReference type="Rhea" id="RHEA:54448"/>
        <dbReference type="Rhea" id="RHEA-COMP:10123"/>
        <dbReference type="Rhea" id="RHEA-COMP:13883"/>
        <dbReference type="ChEBI" id="CHEBI:15377"/>
        <dbReference type="ChEBI" id="CHEBI:15378"/>
        <dbReference type="ChEBI" id="CHEBI:59874"/>
        <dbReference type="ChEBI" id="CHEBI:78442"/>
        <dbReference type="ChEBI" id="CHEBI:138191"/>
        <dbReference type="EC" id="3.1.1.29"/>
    </reaction>
</comment>
<name>A0A383W6X4_TETOB</name>
<dbReference type="InterPro" id="IPR002833">
    <property type="entry name" value="PTH2"/>
</dbReference>
<dbReference type="EC" id="3.1.1.29" evidence="1"/>
<keyword evidence="2" id="KW-0378">Hydrolase</keyword>
<dbReference type="PANTHER" id="PTHR12649">
    <property type="entry name" value="PEPTIDYL-TRNA HYDROLASE 2"/>
    <property type="match status" value="1"/>
</dbReference>
<proteinExistence type="inferred from homology"/>
<dbReference type="GO" id="GO:0004045">
    <property type="term" value="F:peptidyl-tRNA hydrolase activity"/>
    <property type="evidence" value="ECO:0007669"/>
    <property type="project" value="UniProtKB-EC"/>
</dbReference>
<dbReference type="GO" id="GO:0005829">
    <property type="term" value="C:cytosol"/>
    <property type="evidence" value="ECO:0007669"/>
    <property type="project" value="TreeGrafter"/>
</dbReference>
<dbReference type="AlphaFoldDB" id="A0A383W6X4"/>
<evidence type="ECO:0000256" key="5">
    <source>
        <dbReference type="SAM" id="Phobius"/>
    </source>
</evidence>
<keyword evidence="5" id="KW-1133">Transmembrane helix</keyword>
<dbReference type="CDD" id="cd02407">
    <property type="entry name" value="PTH2_family"/>
    <property type="match status" value="1"/>
</dbReference>
<evidence type="ECO:0000313" key="6">
    <source>
        <dbReference type="EMBL" id="SZX72882.1"/>
    </source>
</evidence>
<comment type="similarity">
    <text evidence="3">Belongs to the PTH2 family.</text>
</comment>
<protein>
    <recommendedName>
        <fullName evidence="1">peptidyl-tRNA hydrolase</fullName>
        <ecNumber evidence="1">3.1.1.29</ecNumber>
    </recommendedName>
</protein>
<dbReference type="EMBL" id="FNXT01001171">
    <property type="protein sequence ID" value="SZX72882.1"/>
    <property type="molecule type" value="Genomic_DNA"/>
</dbReference>
<organism evidence="6 7">
    <name type="scientific">Tetradesmus obliquus</name>
    <name type="common">Green alga</name>
    <name type="synonym">Acutodesmus obliquus</name>
    <dbReference type="NCBI Taxonomy" id="3088"/>
    <lineage>
        <taxon>Eukaryota</taxon>
        <taxon>Viridiplantae</taxon>
        <taxon>Chlorophyta</taxon>
        <taxon>core chlorophytes</taxon>
        <taxon>Chlorophyceae</taxon>
        <taxon>CS clade</taxon>
        <taxon>Sphaeropleales</taxon>
        <taxon>Scenedesmaceae</taxon>
        <taxon>Tetradesmus</taxon>
    </lineage>
</organism>
<sequence>MTRETGWQIAAASFAVGAAAGAAVGAYFMRRKMLESQLKHEKLDVPALRQSLPDGGTGGSLSPAQSVGYSLPATPRISLNGRSLSRSDSLSSVSSVAVGGDPTLRMVFVVRRDLGWHKQKLAVMTAHAALALFKKVYKARHPALMQWELAKGPKLVLRADNEAALMAVADKARAAGLPCHSIAEPTGNPECPRTRSILAIGPAPAEVVGSITTGLVLL</sequence>
<evidence type="ECO:0000313" key="7">
    <source>
        <dbReference type="Proteomes" id="UP000256970"/>
    </source>
</evidence>
<keyword evidence="5" id="KW-0812">Transmembrane</keyword>
<keyword evidence="5" id="KW-0472">Membrane</keyword>
<reference evidence="6 7" key="1">
    <citation type="submission" date="2016-10" db="EMBL/GenBank/DDBJ databases">
        <authorList>
            <person name="Cai Z."/>
        </authorList>
    </citation>
    <scope>NUCLEOTIDE SEQUENCE [LARGE SCALE GENOMIC DNA]</scope>
</reference>